<accession>A0A2A5IZB5</accession>
<gene>
    <name evidence="1" type="ORF">CHR55_31865</name>
</gene>
<organism evidence="1 2">
    <name type="scientific">Rhodococcus qingshengii</name>
    <dbReference type="NCBI Taxonomy" id="334542"/>
    <lineage>
        <taxon>Bacteria</taxon>
        <taxon>Bacillati</taxon>
        <taxon>Actinomycetota</taxon>
        <taxon>Actinomycetes</taxon>
        <taxon>Mycobacteriales</taxon>
        <taxon>Nocardiaceae</taxon>
        <taxon>Rhodococcus</taxon>
        <taxon>Rhodococcus erythropolis group</taxon>
    </lineage>
</organism>
<dbReference type="InterPro" id="IPR011990">
    <property type="entry name" value="TPR-like_helical_dom_sf"/>
</dbReference>
<dbReference type="AlphaFoldDB" id="A0A2A5IZB5"/>
<name>A0A2A5IZB5_RHOSG</name>
<dbReference type="SUPFAM" id="SSF48452">
    <property type="entry name" value="TPR-like"/>
    <property type="match status" value="1"/>
</dbReference>
<proteinExistence type="predicted"/>
<dbReference type="RefSeq" id="WP_099698921.1">
    <property type="nucleotide sequence ID" value="NZ_NOVD01000065.1"/>
</dbReference>
<sequence length="303" mass="33911">MDWYGHSTMHLANTYPDEEAEPLFIEARDTYNAMGLDNKAVRVTSALGHIAERRGDLDAAEAAYLESIRIHTRDHDYLELAEADFALASLHWRRNDVLNAEKHFERAVDTFVAFGVFPRAALCDVNRAALWSAQAQNPTTRNTMLSHAVDLMLPAVLYLNEQAHQFQTASHRQSWKALHSVWMNRVFEMVHEIGDTKLISELVEMNLNTGVYSTQKVPTSVLPQVSGRMGRLTQVATVEDHATIRAMSLSSVASRLVAGAALPQLPPPKLLMPDGSIAAEKYLDAIGTRFDQREQLHAPVQTW</sequence>
<dbReference type="EMBL" id="NOVD01000065">
    <property type="protein sequence ID" value="PCK22668.1"/>
    <property type="molecule type" value="Genomic_DNA"/>
</dbReference>
<dbReference type="Gene3D" id="1.25.40.10">
    <property type="entry name" value="Tetratricopeptide repeat domain"/>
    <property type="match status" value="1"/>
</dbReference>
<dbReference type="Proteomes" id="UP000230886">
    <property type="component" value="Unassembled WGS sequence"/>
</dbReference>
<reference evidence="1 2" key="1">
    <citation type="submission" date="2017-07" db="EMBL/GenBank/DDBJ databases">
        <title>Draft sequence of Rhodococcus enclensis 23b-28.</title>
        <authorList>
            <person name="Besaury L."/>
            <person name="Sancelme M."/>
            <person name="Amato P."/>
            <person name="Lallement A."/>
            <person name="Delort A.-M."/>
        </authorList>
    </citation>
    <scope>NUCLEOTIDE SEQUENCE [LARGE SCALE GENOMIC DNA]</scope>
    <source>
        <strain evidence="1 2">23b-28</strain>
    </source>
</reference>
<evidence type="ECO:0008006" key="3">
    <source>
        <dbReference type="Google" id="ProtNLM"/>
    </source>
</evidence>
<comment type="caution">
    <text evidence="1">The sequence shown here is derived from an EMBL/GenBank/DDBJ whole genome shotgun (WGS) entry which is preliminary data.</text>
</comment>
<evidence type="ECO:0000313" key="1">
    <source>
        <dbReference type="EMBL" id="PCK22668.1"/>
    </source>
</evidence>
<evidence type="ECO:0000313" key="2">
    <source>
        <dbReference type="Proteomes" id="UP000230886"/>
    </source>
</evidence>
<protein>
    <recommendedName>
        <fullName evidence="3">Tetratricopeptide repeat protein</fullName>
    </recommendedName>
</protein>
<dbReference type="Pfam" id="PF13424">
    <property type="entry name" value="TPR_12"/>
    <property type="match status" value="1"/>
</dbReference>